<gene>
    <name evidence="16" type="primary">LOC106180936</name>
</gene>
<name>A0A1S3KD66_LINAN</name>
<dbReference type="InterPro" id="IPR001650">
    <property type="entry name" value="Helicase_C-like"/>
</dbReference>
<dbReference type="FunCoup" id="A0A1S3KD66">
    <property type="interactions" value="2249"/>
</dbReference>
<dbReference type="GeneID" id="106180936"/>
<dbReference type="InterPro" id="IPR041453">
    <property type="entry name" value="Suv3_N"/>
</dbReference>
<dbReference type="STRING" id="7574.A0A1S3KD66"/>
<keyword evidence="11" id="KW-0496">Mitochondrion</keyword>
<dbReference type="InterPro" id="IPR027417">
    <property type="entry name" value="P-loop_NTPase"/>
</dbReference>
<evidence type="ECO:0000256" key="9">
    <source>
        <dbReference type="ARBA" id="ARBA00022840"/>
    </source>
</evidence>
<dbReference type="InterPro" id="IPR041082">
    <property type="entry name" value="Suv3_C_1"/>
</dbReference>
<dbReference type="FunFam" id="3.40.50.300:FF:000269">
    <property type="entry name" value="ATP-dependent RNA helicase SUPV3L1, mitochondrial"/>
    <property type="match status" value="1"/>
</dbReference>
<comment type="catalytic activity">
    <reaction evidence="12">
        <text>ATP + H2O = ADP + phosphate + H(+)</text>
        <dbReference type="Rhea" id="RHEA:13065"/>
        <dbReference type="ChEBI" id="CHEBI:15377"/>
        <dbReference type="ChEBI" id="CHEBI:15378"/>
        <dbReference type="ChEBI" id="CHEBI:30616"/>
        <dbReference type="ChEBI" id="CHEBI:43474"/>
        <dbReference type="ChEBI" id="CHEBI:456216"/>
        <dbReference type="EC" id="3.6.4.13"/>
    </reaction>
</comment>
<dbReference type="FunFam" id="3.40.50.300:FF:000446">
    <property type="entry name" value="ATP-dependent RNA helicase SUPV3L1, mitochondrial"/>
    <property type="match status" value="1"/>
</dbReference>
<keyword evidence="9" id="KW-0067">ATP-binding</keyword>
<keyword evidence="8 16" id="KW-0347">Helicase</keyword>
<evidence type="ECO:0000256" key="3">
    <source>
        <dbReference type="ARBA" id="ARBA00004173"/>
    </source>
</evidence>
<dbReference type="PROSITE" id="PS51194">
    <property type="entry name" value="HELICASE_CTER"/>
    <property type="match status" value="1"/>
</dbReference>
<evidence type="ECO:0000256" key="4">
    <source>
        <dbReference type="ARBA" id="ARBA00008708"/>
    </source>
</evidence>
<dbReference type="GO" id="GO:0005524">
    <property type="term" value="F:ATP binding"/>
    <property type="evidence" value="ECO:0007669"/>
    <property type="project" value="UniProtKB-KW"/>
</dbReference>
<dbReference type="GO" id="GO:0016787">
    <property type="term" value="F:hydrolase activity"/>
    <property type="evidence" value="ECO:0007669"/>
    <property type="project" value="UniProtKB-KW"/>
</dbReference>
<dbReference type="KEGG" id="lak:106180936"/>
<comment type="cofactor">
    <cofactor evidence="1">
        <name>Mn(2+)</name>
        <dbReference type="ChEBI" id="CHEBI:29035"/>
    </cofactor>
</comment>
<evidence type="ECO:0000313" key="15">
    <source>
        <dbReference type="Proteomes" id="UP000085678"/>
    </source>
</evidence>
<dbReference type="RefSeq" id="XP_013420565.1">
    <property type="nucleotide sequence ID" value="XM_013565111.2"/>
</dbReference>
<dbReference type="InterPro" id="IPR044774">
    <property type="entry name" value="Suv3_DEXQc"/>
</dbReference>
<evidence type="ECO:0000256" key="11">
    <source>
        <dbReference type="ARBA" id="ARBA00023128"/>
    </source>
</evidence>
<dbReference type="OrthoDB" id="6692397at2759"/>
<keyword evidence="10" id="KW-0809">Transit peptide</keyword>
<accession>A0A1S3KD66</accession>
<evidence type="ECO:0000256" key="8">
    <source>
        <dbReference type="ARBA" id="ARBA00022806"/>
    </source>
</evidence>
<keyword evidence="15" id="KW-1185">Reference proteome</keyword>
<comment type="similarity">
    <text evidence="4">Belongs to the helicase family.</text>
</comment>
<evidence type="ECO:0000256" key="5">
    <source>
        <dbReference type="ARBA" id="ARBA00012552"/>
    </source>
</evidence>
<dbReference type="InterPro" id="IPR022192">
    <property type="entry name" value="SUV3_C"/>
</dbReference>
<dbReference type="Gene3D" id="3.40.50.300">
    <property type="entry name" value="P-loop containing nucleotide triphosphate hydrolases"/>
    <property type="match status" value="2"/>
</dbReference>
<protein>
    <recommendedName>
        <fullName evidence="5">RNA helicase</fullName>
        <ecNumber evidence="5">3.6.4.13</ecNumber>
    </recommendedName>
</protein>
<organism evidence="15 16">
    <name type="scientific">Lingula anatina</name>
    <name type="common">Brachiopod</name>
    <name type="synonym">Lingula unguis</name>
    <dbReference type="NCBI Taxonomy" id="7574"/>
    <lineage>
        <taxon>Eukaryota</taxon>
        <taxon>Metazoa</taxon>
        <taxon>Spiralia</taxon>
        <taxon>Lophotrochozoa</taxon>
        <taxon>Brachiopoda</taxon>
        <taxon>Linguliformea</taxon>
        <taxon>Lingulata</taxon>
        <taxon>Lingulida</taxon>
        <taxon>Linguloidea</taxon>
        <taxon>Lingulidae</taxon>
        <taxon>Lingula</taxon>
    </lineage>
</organism>
<dbReference type="GO" id="GO:0003724">
    <property type="term" value="F:RNA helicase activity"/>
    <property type="evidence" value="ECO:0007669"/>
    <property type="project" value="UniProtKB-EC"/>
</dbReference>
<dbReference type="CDD" id="cd18805">
    <property type="entry name" value="SF2_C_suv3"/>
    <property type="match status" value="1"/>
</dbReference>
<comment type="cofactor">
    <cofactor evidence="2">
        <name>Mg(2+)</name>
        <dbReference type="ChEBI" id="CHEBI:18420"/>
    </cofactor>
</comment>
<dbReference type="PANTHER" id="PTHR12131">
    <property type="entry name" value="ATP-DEPENDENT RNA AND DNA HELICASE"/>
    <property type="match status" value="1"/>
</dbReference>
<dbReference type="FunFam" id="1.20.58.1080:FF:000001">
    <property type="entry name" value="ATP-dependent RNA helicase SUPV3L1, mitochondrial"/>
    <property type="match status" value="1"/>
</dbReference>
<dbReference type="Pfam" id="PF00271">
    <property type="entry name" value="Helicase_C"/>
    <property type="match status" value="1"/>
</dbReference>
<evidence type="ECO:0000256" key="10">
    <source>
        <dbReference type="ARBA" id="ARBA00022946"/>
    </source>
</evidence>
<evidence type="ECO:0000256" key="6">
    <source>
        <dbReference type="ARBA" id="ARBA00022741"/>
    </source>
</evidence>
<dbReference type="Pfam" id="PF22527">
    <property type="entry name" value="DEXQc_Suv3"/>
    <property type="match status" value="1"/>
</dbReference>
<dbReference type="Pfam" id="PF18147">
    <property type="entry name" value="Suv3_C_1"/>
    <property type="match status" value="1"/>
</dbReference>
<dbReference type="GO" id="GO:0000965">
    <property type="term" value="P:mitochondrial RNA 3'-end processing"/>
    <property type="evidence" value="ECO:0007669"/>
    <property type="project" value="TreeGrafter"/>
</dbReference>
<dbReference type="CDD" id="cd17913">
    <property type="entry name" value="DEXQc_Suv3"/>
    <property type="match status" value="1"/>
</dbReference>
<evidence type="ECO:0000259" key="14">
    <source>
        <dbReference type="PROSITE" id="PS51194"/>
    </source>
</evidence>
<proteinExistence type="inferred from homology"/>
<dbReference type="SUPFAM" id="SSF52540">
    <property type="entry name" value="P-loop containing nucleoside triphosphate hydrolases"/>
    <property type="match status" value="2"/>
</dbReference>
<evidence type="ECO:0000256" key="2">
    <source>
        <dbReference type="ARBA" id="ARBA00001946"/>
    </source>
</evidence>
<dbReference type="InterPro" id="IPR055206">
    <property type="entry name" value="DEXQc_SUV3"/>
</dbReference>
<dbReference type="Gene3D" id="1.10.1740.140">
    <property type="match status" value="1"/>
</dbReference>
<evidence type="ECO:0000256" key="7">
    <source>
        <dbReference type="ARBA" id="ARBA00022801"/>
    </source>
</evidence>
<dbReference type="Gene3D" id="1.20.58.1080">
    <property type="match status" value="1"/>
</dbReference>
<feature type="region of interest" description="Disordered" evidence="13">
    <location>
        <begin position="35"/>
        <end position="60"/>
    </location>
</feature>
<comment type="subcellular location">
    <subcellularLocation>
        <location evidence="3">Mitochondrion</location>
    </subcellularLocation>
</comment>
<reference evidence="16" key="1">
    <citation type="submission" date="2025-08" db="UniProtKB">
        <authorList>
            <consortium name="RefSeq"/>
        </authorList>
    </citation>
    <scope>IDENTIFICATION</scope>
    <source>
        <tissue evidence="16">Gonads</tissue>
    </source>
</reference>
<dbReference type="Gene3D" id="1.20.272.40">
    <property type="match status" value="1"/>
</dbReference>
<evidence type="ECO:0000256" key="12">
    <source>
        <dbReference type="ARBA" id="ARBA00047984"/>
    </source>
</evidence>
<dbReference type="InParanoid" id="A0A1S3KD66"/>
<dbReference type="AlphaFoldDB" id="A0A1S3KD66"/>
<evidence type="ECO:0000313" key="16">
    <source>
        <dbReference type="RefSeq" id="XP_013420565.1"/>
    </source>
</evidence>
<dbReference type="InterPro" id="IPR050699">
    <property type="entry name" value="RNA-DNA_Helicase"/>
</dbReference>
<dbReference type="GO" id="GO:0045025">
    <property type="term" value="C:mitochondrial degradosome"/>
    <property type="evidence" value="ECO:0007669"/>
    <property type="project" value="TreeGrafter"/>
</dbReference>
<dbReference type="EC" id="3.6.4.13" evidence="5"/>
<dbReference type="SMART" id="SM00490">
    <property type="entry name" value="HELICc"/>
    <property type="match status" value="1"/>
</dbReference>
<keyword evidence="6" id="KW-0547">Nucleotide-binding</keyword>
<evidence type="ECO:0000256" key="13">
    <source>
        <dbReference type="SAM" id="MobiDB-lite"/>
    </source>
</evidence>
<keyword evidence="7" id="KW-0378">Hydrolase</keyword>
<dbReference type="Pfam" id="PF12513">
    <property type="entry name" value="SUV3_C"/>
    <property type="match status" value="1"/>
</dbReference>
<dbReference type="Pfam" id="PF18114">
    <property type="entry name" value="Suv3_N"/>
    <property type="match status" value="1"/>
</dbReference>
<dbReference type="PANTHER" id="PTHR12131:SF1">
    <property type="entry name" value="ATP-DEPENDENT RNA HELICASE SUPV3L1, MITOCHONDRIAL-RELATED"/>
    <property type="match status" value="1"/>
</dbReference>
<evidence type="ECO:0000256" key="1">
    <source>
        <dbReference type="ARBA" id="ARBA00001936"/>
    </source>
</evidence>
<sequence length="718" mass="81893">MLFVWRRGLVHINTYLKLRTQPPLDLTLRVLRHASSKKSSKMAQKKNTARPEQKQKQRGNVNITRIKQKKLSDLVKPIKVDFTADLQEDDVLGKELVGELKKVDIVRVLSAFAKDESLYKLGEEQGLDRALYMQSFKSFKSSLLEAEELPTSLHVLLHDLSQKNGHVADLFPYFLDHAKDIFPHLECLHELMHISDLRKPTNWYPEARQKKRKIIFHAGPTNSGKTYQALTRFTTSQSGVYCGPLKLLANEVFNKTNSLGTYCDLVTGEERKYAQEDGIISDHVACTVEMVNTTVDYEIAVIDEIQMIRDYNRGWAWTRALLGVNADEIHLCGEKSAIPLIKDLLAELDEEVEVNEYERLTDLTIENSAMGSLENVQPGDCIVCFSKKAIYATTQHLEKLGHEVAVIYGNLPPGTKLAQAKRFNDPDDPCKILVATDAIGMGLNLSIRRIVFHSLTKMDIGEDGQKVFRMIAPSQALQIAGRAGRFGTDFENGFVTTLMERDLHKLRRLLNSDIPEIEKAGLHPTSDQIEMFSFYLPKLRLADLVDVFIHQCSLDGDRFFLSDMETFKELAELSAHIPLDLRVKYVFCVAPIKTEDKILLSFFLRYARQYSHAEPVTVKFIKKTLNWPLSPARTTAMINNLESVYQGLDLYRWFGTRFPDMFPDSEQIKEMQDEIDRLILAGVKNITVLQDASDTEETKVEKSPMYKKWKSALQVKEK</sequence>
<dbReference type="Proteomes" id="UP000085678">
    <property type="component" value="Unplaced"/>
</dbReference>
<feature type="domain" description="Helicase C-terminal" evidence="14">
    <location>
        <begin position="340"/>
        <end position="533"/>
    </location>
</feature>
<feature type="compositionally biased region" description="Basic residues" evidence="13">
    <location>
        <begin position="35"/>
        <end position="48"/>
    </location>
</feature>